<dbReference type="Proteomes" id="UP000738349">
    <property type="component" value="Unassembled WGS sequence"/>
</dbReference>
<feature type="non-terminal residue" evidence="1">
    <location>
        <position position="62"/>
    </location>
</feature>
<name>A0A9P9IL33_9HYPO</name>
<evidence type="ECO:0000313" key="2">
    <source>
        <dbReference type="Proteomes" id="UP000738349"/>
    </source>
</evidence>
<evidence type="ECO:0000313" key="1">
    <source>
        <dbReference type="EMBL" id="KAH7124396.1"/>
    </source>
</evidence>
<proteinExistence type="predicted"/>
<comment type="caution">
    <text evidence="1">The sequence shown here is derived from an EMBL/GenBank/DDBJ whole genome shotgun (WGS) entry which is preliminary data.</text>
</comment>
<feature type="non-terminal residue" evidence="1">
    <location>
        <position position="1"/>
    </location>
</feature>
<accession>A0A9P9IL33</accession>
<sequence length="62" mass="7415">YHHKDWFDNRKIDEDKKYLKLASIADQRKERILYLGYKIAAQGKWMTFGIDSKKFGVASIYD</sequence>
<protein>
    <submittedName>
        <fullName evidence="1">Uncharacterized protein</fullName>
    </submittedName>
</protein>
<reference evidence="1" key="1">
    <citation type="journal article" date="2021" name="Nat. Commun.">
        <title>Genetic determinants of endophytism in the Arabidopsis root mycobiome.</title>
        <authorList>
            <person name="Mesny F."/>
            <person name="Miyauchi S."/>
            <person name="Thiergart T."/>
            <person name="Pickel B."/>
            <person name="Atanasova L."/>
            <person name="Karlsson M."/>
            <person name="Huettel B."/>
            <person name="Barry K.W."/>
            <person name="Haridas S."/>
            <person name="Chen C."/>
            <person name="Bauer D."/>
            <person name="Andreopoulos W."/>
            <person name="Pangilinan J."/>
            <person name="LaButti K."/>
            <person name="Riley R."/>
            <person name="Lipzen A."/>
            <person name="Clum A."/>
            <person name="Drula E."/>
            <person name="Henrissat B."/>
            <person name="Kohler A."/>
            <person name="Grigoriev I.V."/>
            <person name="Martin F.M."/>
            <person name="Hacquard S."/>
        </authorList>
    </citation>
    <scope>NUCLEOTIDE SEQUENCE</scope>
    <source>
        <strain evidence="1">MPI-CAGE-AT-0147</strain>
    </source>
</reference>
<organism evidence="1 2">
    <name type="scientific">Dactylonectria macrodidyma</name>
    <dbReference type="NCBI Taxonomy" id="307937"/>
    <lineage>
        <taxon>Eukaryota</taxon>
        <taxon>Fungi</taxon>
        <taxon>Dikarya</taxon>
        <taxon>Ascomycota</taxon>
        <taxon>Pezizomycotina</taxon>
        <taxon>Sordariomycetes</taxon>
        <taxon>Hypocreomycetidae</taxon>
        <taxon>Hypocreales</taxon>
        <taxon>Nectriaceae</taxon>
        <taxon>Dactylonectria</taxon>
    </lineage>
</organism>
<keyword evidence="2" id="KW-1185">Reference proteome</keyword>
<gene>
    <name evidence="1" type="ORF">EDB81DRAFT_587579</name>
</gene>
<dbReference type="OrthoDB" id="2017974at2759"/>
<dbReference type="AlphaFoldDB" id="A0A9P9IL33"/>
<dbReference type="EMBL" id="JAGMUV010000022">
    <property type="protein sequence ID" value="KAH7124396.1"/>
    <property type="molecule type" value="Genomic_DNA"/>
</dbReference>